<dbReference type="Proteomes" id="UP001597369">
    <property type="component" value="Unassembled WGS sequence"/>
</dbReference>
<feature type="chain" id="PRO_5045811935" evidence="1">
    <location>
        <begin position="23"/>
        <end position="260"/>
    </location>
</feature>
<sequence>MNKKLYLLLLLCFLIASYKVNAQGKLIYKNESHDFGTIAEGTLASYEFLVKNVGDQPVIIANVQPSCGCTTPEWPKDPILPGKIAKIKAMYNSTGRPGPFNKSITITSNAETPSHVLYIKGEVGPKDLKTNYTEEQKLNSPRLAVGRTSYTFGKLEKGQKAIARFTIKNNGLKPLIIQGVRSACNCVSYKVSEPEIKAGQQAILELTYTPMLLKEQNEVVTVLSNDIVMPGLKLMLKAEVVESLASKNMLREGTQPSPFR</sequence>
<dbReference type="InterPro" id="IPR013783">
    <property type="entry name" value="Ig-like_fold"/>
</dbReference>
<name>A0ABW4X0Z6_9BACT</name>
<dbReference type="Gene3D" id="2.60.40.10">
    <property type="entry name" value="Immunoglobulins"/>
    <property type="match status" value="2"/>
</dbReference>
<keyword evidence="1" id="KW-0732">Signal</keyword>
<reference evidence="3" key="1">
    <citation type="journal article" date="2019" name="Int. J. Syst. Evol. Microbiol.">
        <title>The Global Catalogue of Microorganisms (GCM) 10K type strain sequencing project: providing services to taxonomists for standard genome sequencing and annotation.</title>
        <authorList>
            <consortium name="The Broad Institute Genomics Platform"/>
            <consortium name="The Broad Institute Genome Sequencing Center for Infectious Disease"/>
            <person name="Wu L."/>
            <person name="Ma J."/>
        </authorList>
    </citation>
    <scope>NUCLEOTIDE SEQUENCE [LARGE SCALE GENOMIC DNA]</scope>
    <source>
        <strain evidence="3">JCM 16545</strain>
    </source>
</reference>
<dbReference type="RefSeq" id="WP_229959333.1">
    <property type="nucleotide sequence ID" value="NZ_JAJJWI010000005.1"/>
</dbReference>
<dbReference type="Pfam" id="PF07610">
    <property type="entry name" value="DUF1573"/>
    <property type="match status" value="2"/>
</dbReference>
<dbReference type="InterPro" id="IPR011467">
    <property type="entry name" value="DUF1573"/>
</dbReference>
<proteinExistence type="predicted"/>
<dbReference type="PANTHER" id="PTHR37833:SF1">
    <property type="entry name" value="SIGNAL PEPTIDE PROTEIN"/>
    <property type="match status" value="1"/>
</dbReference>
<dbReference type="PANTHER" id="PTHR37833">
    <property type="entry name" value="LIPOPROTEIN-RELATED"/>
    <property type="match status" value="1"/>
</dbReference>
<feature type="signal peptide" evidence="1">
    <location>
        <begin position="1"/>
        <end position="22"/>
    </location>
</feature>
<comment type="caution">
    <text evidence="2">The sequence shown here is derived from an EMBL/GenBank/DDBJ whole genome shotgun (WGS) entry which is preliminary data.</text>
</comment>
<evidence type="ECO:0000313" key="2">
    <source>
        <dbReference type="EMBL" id="MFD2068354.1"/>
    </source>
</evidence>
<gene>
    <name evidence="2" type="ORF">ACFSKU_15805</name>
</gene>
<organism evidence="2 3">
    <name type="scientific">Pontibacter silvestris</name>
    <dbReference type="NCBI Taxonomy" id="2305183"/>
    <lineage>
        <taxon>Bacteria</taxon>
        <taxon>Pseudomonadati</taxon>
        <taxon>Bacteroidota</taxon>
        <taxon>Cytophagia</taxon>
        <taxon>Cytophagales</taxon>
        <taxon>Hymenobacteraceae</taxon>
        <taxon>Pontibacter</taxon>
    </lineage>
</organism>
<accession>A0ABW4X0Z6</accession>
<protein>
    <submittedName>
        <fullName evidence="2">DUF1573 domain-containing protein</fullName>
    </submittedName>
</protein>
<evidence type="ECO:0000313" key="3">
    <source>
        <dbReference type="Proteomes" id="UP001597369"/>
    </source>
</evidence>
<evidence type="ECO:0000256" key="1">
    <source>
        <dbReference type="SAM" id="SignalP"/>
    </source>
</evidence>
<dbReference type="EMBL" id="JBHUHV010000053">
    <property type="protein sequence ID" value="MFD2068354.1"/>
    <property type="molecule type" value="Genomic_DNA"/>
</dbReference>
<keyword evidence="3" id="KW-1185">Reference proteome</keyword>